<dbReference type="eggNOG" id="COG2176">
    <property type="taxonomic scope" value="Bacteria"/>
</dbReference>
<dbReference type="Gene3D" id="3.30.420.10">
    <property type="entry name" value="Ribonuclease H-like superfamily/Ribonuclease H"/>
    <property type="match status" value="1"/>
</dbReference>
<feature type="domain" description="Exonuclease" evidence="3">
    <location>
        <begin position="1"/>
        <end position="166"/>
    </location>
</feature>
<dbReference type="STRING" id="1121939.L861_19785"/>
<sequence length="251" mass="28139">MVIVDVETTGLDPSSDKIIELGLVRGTFSPSAERITSILESHSQFEDPGIPIPEVITSITSITDQDVAGQHIDDAWLGMMLQGDPLVIAHNAQFDRGFIEARFPACDKQVWACSLSGVDWKSLGYEARKLEYLLLKQGYFYQGHRAEVDCLATAWLLYCQSESFSLLLASARQKTVIVRALGAPIEVKDILKSRGYRWHNGNNGRSKCWWTIVTESSLQAEQEFLNKTYHNGAQLAHYQAQTARTRFKPDS</sequence>
<dbReference type="InterPro" id="IPR013520">
    <property type="entry name" value="Ribonucl_H"/>
</dbReference>
<keyword evidence="2" id="KW-0269">Exonuclease</keyword>
<reference evidence="4 5" key="1">
    <citation type="journal article" date="2013" name="Genome Announc.">
        <title>Draft genome sequence of the moderately halophilic gammaproteobacterium Halomonas anticariensis FP35.</title>
        <authorList>
            <person name="Tahrioui A."/>
            <person name="Quesada E."/>
            <person name="Llamas I."/>
        </authorList>
    </citation>
    <scope>NUCLEOTIDE SEQUENCE [LARGE SCALE GENOMIC DNA]</scope>
    <source>
        <strain evidence="5">DSM 16096 / CECT 5854 / LMG 22089 / FP35</strain>
    </source>
</reference>
<comment type="caution">
    <text evidence="4">The sequence shown here is derived from an EMBL/GenBank/DDBJ whole genome shotgun (WGS) entry which is preliminary data.</text>
</comment>
<dbReference type="NCBIfam" id="NF006615">
    <property type="entry name" value="PRK09182.1"/>
    <property type="match status" value="1"/>
</dbReference>
<keyword evidence="5" id="KW-1185">Reference proteome</keyword>
<dbReference type="InterPro" id="IPR012337">
    <property type="entry name" value="RNaseH-like_sf"/>
</dbReference>
<organism evidence="4 5">
    <name type="scientific">Litchfieldella anticariensis (strain DSM 16096 / CECT 5854 / CIP 108499 / LMG 22089 / FP35)</name>
    <name type="common">Halomonas anticariensis</name>
    <dbReference type="NCBI Taxonomy" id="1121939"/>
    <lineage>
        <taxon>Bacteria</taxon>
        <taxon>Pseudomonadati</taxon>
        <taxon>Pseudomonadota</taxon>
        <taxon>Gammaproteobacteria</taxon>
        <taxon>Oceanospirillales</taxon>
        <taxon>Halomonadaceae</taxon>
        <taxon>Litchfieldella</taxon>
    </lineage>
</organism>
<dbReference type="GO" id="GO:0045004">
    <property type="term" value="P:DNA replication proofreading"/>
    <property type="evidence" value="ECO:0007669"/>
    <property type="project" value="TreeGrafter"/>
</dbReference>
<evidence type="ECO:0000313" key="4">
    <source>
        <dbReference type="EMBL" id="EPC01895.1"/>
    </source>
</evidence>
<dbReference type="SUPFAM" id="SSF53098">
    <property type="entry name" value="Ribonuclease H-like"/>
    <property type="match status" value="1"/>
</dbReference>
<gene>
    <name evidence="4" type="ORF">L861_19785</name>
</gene>
<evidence type="ECO:0000313" key="5">
    <source>
        <dbReference type="Proteomes" id="UP000014463"/>
    </source>
</evidence>
<dbReference type="GO" id="GO:0008408">
    <property type="term" value="F:3'-5' exonuclease activity"/>
    <property type="evidence" value="ECO:0007669"/>
    <property type="project" value="TreeGrafter"/>
</dbReference>
<proteinExistence type="predicted"/>
<dbReference type="SMART" id="SM00479">
    <property type="entry name" value="EXOIII"/>
    <property type="match status" value="1"/>
</dbReference>
<dbReference type="AlphaFoldDB" id="S2KIX6"/>
<dbReference type="PANTHER" id="PTHR30231:SF37">
    <property type="entry name" value="EXODEOXYRIBONUCLEASE 10"/>
    <property type="match status" value="1"/>
</dbReference>
<dbReference type="Pfam" id="PF00929">
    <property type="entry name" value="RNase_T"/>
    <property type="match status" value="1"/>
</dbReference>
<dbReference type="InterPro" id="IPR036397">
    <property type="entry name" value="RNaseH_sf"/>
</dbReference>
<name>S2KIX6_LITA3</name>
<dbReference type="GO" id="GO:0005829">
    <property type="term" value="C:cytosol"/>
    <property type="evidence" value="ECO:0007669"/>
    <property type="project" value="TreeGrafter"/>
</dbReference>
<dbReference type="PANTHER" id="PTHR30231">
    <property type="entry name" value="DNA POLYMERASE III SUBUNIT EPSILON"/>
    <property type="match status" value="1"/>
</dbReference>
<dbReference type="EMBL" id="ASTJ01000029">
    <property type="protein sequence ID" value="EPC01895.1"/>
    <property type="molecule type" value="Genomic_DNA"/>
</dbReference>
<dbReference type="GO" id="GO:0003676">
    <property type="term" value="F:nucleic acid binding"/>
    <property type="evidence" value="ECO:0007669"/>
    <property type="project" value="InterPro"/>
</dbReference>
<protein>
    <recommendedName>
        <fullName evidence="3">Exonuclease domain-containing protein</fullName>
    </recommendedName>
</protein>
<evidence type="ECO:0000256" key="2">
    <source>
        <dbReference type="ARBA" id="ARBA00022839"/>
    </source>
</evidence>
<keyword evidence="1" id="KW-0540">Nuclease</keyword>
<evidence type="ECO:0000256" key="1">
    <source>
        <dbReference type="ARBA" id="ARBA00022722"/>
    </source>
</evidence>
<accession>S2KIX6</accession>
<dbReference type="Proteomes" id="UP000014463">
    <property type="component" value="Unassembled WGS sequence"/>
</dbReference>
<dbReference type="CDD" id="cd06127">
    <property type="entry name" value="DEDDh"/>
    <property type="match status" value="1"/>
</dbReference>
<keyword evidence="2" id="KW-0378">Hydrolase</keyword>
<dbReference type="PATRIC" id="fig|1121939.11.peg.2558"/>
<evidence type="ECO:0000259" key="3">
    <source>
        <dbReference type="SMART" id="SM00479"/>
    </source>
</evidence>